<comment type="similarity">
    <text evidence="7">Belongs to the drug/metabolite transporter (DMT) superfamily. Small multidrug resistance (SMR) (TC 2.A.7.1) family.</text>
</comment>
<name>A0A7W3LVH3_ACTNM</name>
<protein>
    <submittedName>
        <fullName evidence="9">Quaternary ammonium compound-resistance protein SugE</fullName>
    </submittedName>
</protein>
<feature type="transmembrane region" description="Helical" evidence="8">
    <location>
        <begin position="59"/>
        <end position="81"/>
    </location>
</feature>
<dbReference type="PANTHER" id="PTHR30561:SF0">
    <property type="entry name" value="GUANIDINIUM EXPORTER"/>
    <property type="match status" value="1"/>
</dbReference>
<evidence type="ECO:0000256" key="8">
    <source>
        <dbReference type="SAM" id="Phobius"/>
    </source>
</evidence>
<evidence type="ECO:0000256" key="1">
    <source>
        <dbReference type="ARBA" id="ARBA00004651"/>
    </source>
</evidence>
<evidence type="ECO:0000256" key="2">
    <source>
        <dbReference type="ARBA" id="ARBA00022448"/>
    </source>
</evidence>
<dbReference type="InterPro" id="IPR000390">
    <property type="entry name" value="Small_drug/metabolite_transptr"/>
</dbReference>
<keyword evidence="5 8" id="KW-1133">Transmembrane helix</keyword>
<dbReference type="GO" id="GO:0022857">
    <property type="term" value="F:transmembrane transporter activity"/>
    <property type="evidence" value="ECO:0007669"/>
    <property type="project" value="InterPro"/>
</dbReference>
<evidence type="ECO:0000256" key="4">
    <source>
        <dbReference type="ARBA" id="ARBA00022692"/>
    </source>
</evidence>
<keyword evidence="4 7" id="KW-0812">Transmembrane</keyword>
<evidence type="ECO:0000256" key="3">
    <source>
        <dbReference type="ARBA" id="ARBA00022475"/>
    </source>
</evidence>
<proteinExistence type="inferred from homology"/>
<dbReference type="FunFam" id="1.10.3730.20:FF:000001">
    <property type="entry name" value="Quaternary ammonium compound resistance transporter SugE"/>
    <property type="match status" value="1"/>
</dbReference>
<evidence type="ECO:0000256" key="7">
    <source>
        <dbReference type="RuleBase" id="RU003942"/>
    </source>
</evidence>
<dbReference type="InterPro" id="IPR037185">
    <property type="entry name" value="EmrE-like"/>
</dbReference>
<dbReference type="RefSeq" id="WP_182847085.1">
    <property type="nucleotide sequence ID" value="NZ_BAAALP010000085.1"/>
</dbReference>
<dbReference type="Pfam" id="PF00893">
    <property type="entry name" value="Multi_Drug_Res"/>
    <property type="match status" value="1"/>
</dbReference>
<gene>
    <name evidence="9" type="ORF">HNR61_006741</name>
</gene>
<sequence length="107" mass="10837">MRTAWILLVVAALLELVWATALKQSHGLTRPWPTAIGLAVALVSVVVLSVSLRELPVGTAYAVWVGLGSVGVAVAGILALGESASPGRLACMALILAGVVGLRAVEG</sequence>
<organism evidence="9 10">
    <name type="scientific">Actinomadura namibiensis</name>
    <dbReference type="NCBI Taxonomy" id="182080"/>
    <lineage>
        <taxon>Bacteria</taxon>
        <taxon>Bacillati</taxon>
        <taxon>Actinomycetota</taxon>
        <taxon>Actinomycetes</taxon>
        <taxon>Streptosporangiales</taxon>
        <taxon>Thermomonosporaceae</taxon>
        <taxon>Actinomadura</taxon>
    </lineage>
</organism>
<evidence type="ECO:0000313" key="9">
    <source>
        <dbReference type="EMBL" id="MBA8955084.1"/>
    </source>
</evidence>
<dbReference type="GO" id="GO:0005886">
    <property type="term" value="C:plasma membrane"/>
    <property type="evidence" value="ECO:0007669"/>
    <property type="project" value="UniProtKB-SubCell"/>
</dbReference>
<comment type="subcellular location">
    <subcellularLocation>
        <location evidence="1 7">Cell membrane</location>
        <topology evidence="1 7">Multi-pass membrane protein</topology>
    </subcellularLocation>
</comment>
<feature type="transmembrane region" description="Helical" evidence="8">
    <location>
        <begin position="87"/>
        <end position="105"/>
    </location>
</feature>
<dbReference type="PANTHER" id="PTHR30561">
    <property type="entry name" value="SMR FAMILY PROTON-DEPENDENT DRUG EFFLUX TRANSPORTER SUGE"/>
    <property type="match status" value="1"/>
</dbReference>
<evidence type="ECO:0000256" key="5">
    <source>
        <dbReference type="ARBA" id="ARBA00022989"/>
    </source>
</evidence>
<dbReference type="Gene3D" id="1.10.3730.20">
    <property type="match status" value="1"/>
</dbReference>
<dbReference type="EMBL" id="JACJIA010000010">
    <property type="protein sequence ID" value="MBA8955084.1"/>
    <property type="molecule type" value="Genomic_DNA"/>
</dbReference>
<dbReference type="SUPFAM" id="SSF103481">
    <property type="entry name" value="Multidrug resistance efflux transporter EmrE"/>
    <property type="match status" value="1"/>
</dbReference>
<reference evidence="9 10" key="1">
    <citation type="submission" date="2020-08" db="EMBL/GenBank/DDBJ databases">
        <title>Genomic Encyclopedia of Type Strains, Phase IV (KMG-IV): sequencing the most valuable type-strain genomes for metagenomic binning, comparative biology and taxonomic classification.</title>
        <authorList>
            <person name="Goeker M."/>
        </authorList>
    </citation>
    <scope>NUCLEOTIDE SEQUENCE [LARGE SCALE GENOMIC DNA]</scope>
    <source>
        <strain evidence="9 10">DSM 44197</strain>
    </source>
</reference>
<dbReference type="Proteomes" id="UP000572680">
    <property type="component" value="Unassembled WGS sequence"/>
</dbReference>
<dbReference type="AlphaFoldDB" id="A0A7W3LVH3"/>
<evidence type="ECO:0000313" key="10">
    <source>
        <dbReference type="Proteomes" id="UP000572680"/>
    </source>
</evidence>
<dbReference type="InterPro" id="IPR045324">
    <property type="entry name" value="Small_multidrug_res"/>
</dbReference>
<keyword evidence="3" id="KW-1003">Cell membrane</keyword>
<keyword evidence="10" id="KW-1185">Reference proteome</keyword>
<keyword evidence="6 8" id="KW-0472">Membrane</keyword>
<accession>A0A7W3LVH3</accession>
<keyword evidence="2" id="KW-0813">Transport</keyword>
<comment type="caution">
    <text evidence="9">The sequence shown here is derived from an EMBL/GenBank/DDBJ whole genome shotgun (WGS) entry which is preliminary data.</text>
</comment>
<evidence type="ECO:0000256" key="6">
    <source>
        <dbReference type="ARBA" id="ARBA00023136"/>
    </source>
</evidence>
<feature type="transmembrane region" description="Helical" evidence="8">
    <location>
        <begin position="35"/>
        <end position="52"/>
    </location>
</feature>